<dbReference type="InterPro" id="IPR034746">
    <property type="entry name" value="POTRA"/>
</dbReference>
<dbReference type="GO" id="GO:0071709">
    <property type="term" value="P:membrane assembly"/>
    <property type="evidence" value="ECO:0007669"/>
    <property type="project" value="InterPro"/>
</dbReference>
<dbReference type="PIRSF" id="PIRSF006076">
    <property type="entry name" value="OM_assembly_OMP85"/>
    <property type="match status" value="1"/>
</dbReference>
<dbReference type="Pfam" id="PF01103">
    <property type="entry name" value="Omp85"/>
    <property type="match status" value="1"/>
</dbReference>
<keyword evidence="4" id="KW-0732">Signal</keyword>
<dbReference type="PANTHER" id="PTHR12815:SF23">
    <property type="entry name" value="OUTER MEMBRANE PROTEIN ASSEMBLY FACTOR BAMA"/>
    <property type="match status" value="1"/>
</dbReference>
<dbReference type="EMBL" id="UIDG01000357">
    <property type="protein sequence ID" value="SUS07366.1"/>
    <property type="molecule type" value="Genomic_DNA"/>
</dbReference>
<organism evidence="9">
    <name type="scientific">metagenome</name>
    <dbReference type="NCBI Taxonomy" id="256318"/>
    <lineage>
        <taxon>unclassified sequences</taxon>
        <taxon>metagenomes</taxon>
    </lineage>
</organism>
<accession>A0A380TGC9</accession>
<reference evidence="9" key="1">
    <citation type="submission" date="2018-07" db="EMBL/GenBank/DDBJ databases">
        <authorList>
            <person name="Quirk P.G."/>
            <person name="Krulwich T.A."/>
        </authorList>
    </citation>
    <scope>NUCLEOTIDE SEQUENCE</scope>
</reference>
<evidence type="ECO:0000256" key="5">
    <source>
        <dbReference type="ARBA" id="ARBA00022737"/>
    </source>
</evidence>
<feature type="domain" description="POTRA" evidence="8">
    <location>
        <begin position="351"/>
        <end position="424"/>
    </location>
</feature>
<dbReference type="InterPro" id="IPR023707">
    <property type="entry name" value="OM_assembly_BamA"/>
</dbReference>
<evidence type="ECO:0000256" key="2">
    <source>
        <dbReference type="ARBA" id="ARBA00022452"/>
    </source>
</evidence>
<dbReference type="InterPro" id="IPR039910">
    <property type="entry name" value="D15-like"/>
</dbReference>
<evidence type="ECO:0000256" key="4">
    <source>
        <dbReference type="ARBA" id="ARBA00022729"/>
    </source>
</evidence>
<evidence type="ECO:0000256" key="6">
    <source>
        <dbReference type="ARBA" id="ARBA00023136"/>
    </source>
</evidence>
<dbReference type="AlphaFoldDB" id="A0A380TGC9"/>
<feature type="domain" description="POTRA" evidence="8">
    <location>
        <begin position="30"/>
        <end position="97"/>
    </location>
</feature>
<keyword evidence="3" id="KW-0812">Transmembrane</keyword>
<dbReference type="HAMAP" id="MF_01430">
    <property type="entry name" value="OM_assembly_BamA"/>
    <property type="match status" value="1"/>
</dbReference>
<dbReference type="Pfam" id="PF07244">
    <property type="entry name" value="POTRA"/>
    <property type="match status" value="5"/>
</dbReference>
<evidence type="ECO:0000256" key="1">
    <source>
        <dbReference type="ARBA" id="ARBA00004370"/>
    </source>
</evidence>
<dbReference type="Gene3D" id="2.40.160.50">
    <property type="entry name" value="membrane protein fhac: a member of the omp85/tpsb transporter family"/>
    <property type="match status" value="1"/>
</dbReference>
<keyword evidence="5" id="KW-0677">Repeat</keyword>
<comment type="subcellular location">
    <subcellularLocation>
        <location evidence="1">Membrane</location>
    </subcellularLocation>
</comment>
<protein>
    <submittedName>
        <fullName evidence="9">Outer membrane protein assembly factor BamA</fullName>
    </submittedName>
</protein>
<name>A0A380TGC9_9ZZZZ</name>
<evidence type="ECO:0000259" key="8">
    <source>
        <dbReference type="PROSITE" id="PS51779"/>
    </source>
</evidence>
<dbReference type="PANTHER" id="PTHR12815">
    <property type="entry name" value="SORTING AND ASSEMBLY MACHINERY SAMM50 PROTEIN FAMILY MEMBER"/>
    <property type="match status" value="1"/>
</dbReference>
<dbReference type="Gene3D" id="3.10.20.310">
    <property type="entry name" value="membrane protein fhac"/>
    <property type="match status" value="5"/>
</dbReference>
<dbReference type="InterPro" id="IPR000184">
    <property type="entry name" value="Bac_surfAg_D15"/>
</dbReference>
<dbReference type="InterPro" id="IPR010827">
    <property type="entry name" value="BamA/TamA_POTRA"/>
</dbReference>
<gene>
    <name evidence="9" type="primary">bamA</name>
    <name evidence="9" type="ORF">DF3PB_420014</name>
</gene>
<dbReference type="GO" id="GO:0019867">
    <property type="term" value="C:outer membrane"/>
    <property type="evidence" value="ECO:0007669"/>
    <property type="project" value="InterPro"/>
</dbReference>
<feature type="domain" description="POTRA" evidence="8">
    <location>
        <begin position="98"/>
        <end position="175"/>
    </location>
</feature>
<evidence type="ECO:0000313" key="9">
    <source>
        <dbReference type="EMBL" id="SUS07366.1"/>
    </source>
</evidence>
<evidence type="ECO:0000256" key="7">
    <source>
        <dbReference type="ARBA" id="ARBA00023237"/>
    </source>
</evidence>
<evidence type="ECO:0000256" key="3">
    <source>
        <dbReference type="ARBA" id="ARBA00022692"/>
    </source>
</evidence>
<dbReference type="PROSITE" id="PS51779">
    <property type="entry name" value="POTRA"/>
    <property type="match status" value="4"/>
</dbReference>
<dbReference type="NCBIfam" id="TIGR03303">
    <property type="entry name" value="OM_YaeT"/>
    <property type="match status" value="1"/>
</dbReference>
<keyword evidence="7" id="KW-0998">Cell outer membrane</keyword>
<keyword evidence="2" id="KW-1134">Transmembrane beta strand</keyword>
<sequence length="758" mass="84554">MRRAILVLLALFGLIAAGAGAPLSAAEEQVRIKEVVINGLQRSSPDSVRTYLLLQEGDPFDADRIDRSLKNLFATGRFADVSIQRQGSSLVVSVVENPTVNRVAFEGNDKLSDETLAAEVSLKPLGVYTQARVQSDVQRILTLYRRSGRFAATVEPKLIELPQNRVDVVFEIAEGEATYVQTIRFIGNKEFSDGTLREVIRTKQARWWRFFSTEDTYDPDRLSLDRELLRRFYLSEGFADFRVLSAVAELTPDRKDFLITFTIEEGERYHFGNIAVTSALKGLDPADVRNVIGFSEGDWYNADKVEKAIDALGRSAGDRGFAFVEVQPRLERDREKRTVNVTFAIEEGRRVFVERIDITGNVRTLDRVIRREFRLIEGDAYNTAKLRRSRQRIQDLDFFQKVVVEESPGSAPDKAIIKVAVEEKPTGALSIGAGFSTGSGFLGDLSIRERNLLGRGQDLKASLMLGQKQQQIDMAFTEPYFLDREIAAGFDLFLIEIDRQDESSFDSRTAGGDVRMNYPVTENISQGWKYTYKLSEIKNVPNDASVYIAKDEGTEYISELSHTITYDRRDSRINPTDGYFGRLRTDVAGLGGTVAYLRNRLEAGYYYPVAQGLVLSLTGSAGHIDGIGEDVRVLDRFFLGGADLRGFKTDGVGPRDSDTNDALGGEFFYSGSLQLSFPLGLPEELQIRGRVFSDVGSLWHLSDSGPGIDEDTDPRVSVGVGLTWVSPFGPLGVDLGFALIKQSYDETEILRINFGTRF</sequence>
<proteinExistence type="inferred from homology"/>
<feature type="domain" description="POTRA" evidence="8">
    <location>
        <begin position="269"/>
        <end position="348"/>
    </location>
</feature>
<keyword evidence="6" id="KW-0472">Membrane</keyword>